<evidence type="ECO:0000256" key="4">
    <source>
        <dbReference type="ARBA" id="ARBA00022989"/>
    </source>
</evidence>
<gene>
    <name evidence="9" type="ORF">SBAD_LOCUS1951</name>
</gene>
<feature type="transmembrane region" description="Helical" evidence="8">
    <location>
        <begin position="319"/>
        <end position="340"/>
    </location>
</feature>
<name>A0A183IEA7_9BILA</name>
<dbReference type="OrthoDB" id="200954at2759"/>
<accession>A0A183IEA7</accession>
<evidence type="ECO:0000313" key="10">
    <source>
        <dbReference type="Proteomes" id="UP000270296"/>
    </source>
</evidence>
<dbReference type="PANTHER" id="PTHR16950">
    <property type="entry name" value="ZINC TRANSPORTER SLC39A7 HISTIDINE-RICH MEMBRANE PROTEIN KE4"/>
    <property type="match status" value="1"/>
</dbReference>
<keyword evidence="10" id="KW-1185">Reference proteome</keyword>
<feature type="compositionally biased region" description="Polar residues" evidence="7">
    <location>
        <begin position="155"/>
        <end position="167"/>
    </location>
</feature>
<dbReference type="Pfam" id="PF02535">
    <property type="entry name" value="Zip"/>
    <property type="match status" value="1"/>
</dbReference>
<dbReference type="GO" id="GO:0016020">
    <property type="term" value="C:membrane"/>
    <property type="evidence" value="ECO:0007669"/>
    <property type="project" value="UniProtKB-SubCell"/>
</dbReference>
<proteinExistence type="inferred from homology"/>
<organism evidence="11">
    <name type="scientific">Soboliphyme baturini</name>
    <dbReference type="NCBI Taxonomy" id="241478"/>
    <lineage>
        <taxon>Eukaryota</taxon>
        <taxon>Metazoa</taxon>
        <taxon>Ecdysozoa</taxon>
        <taxon>Nematoda</taxon>
        <taxon>Enoplea</taxon>
        <taxon>Dorylaimia</taxon>
        <taxon>Dioctophymatida</taxon>
        <taxon>Dioctophymatoidea</taxon>
        <taxon>Soboliphymatidae</taxon>
        <taxon>Soboliphyme</taxon>
    </lineage>
</organism>
<dbReference type="EMBL" id="UZAM01007019">
    <property type="protein sequence ID" value="VDO96000.1"/>
    <property type="molecule type" value="Genomic_DNA"/>
</dbReference>
<keyword evidence="2" id="KW-0813">Transport</keyword>
<dbReference type="PANTHER" id="PTHR16950:SF25">
    <property type="entry name" value="ZINC TRANSPORTER SLC39A7"/>
    <property type="match status" value="1"/>
</dbReference>
<dbReference type="GO" id="GO:0005385">
    <property type="term" value="F:zinc ion transmembrane transporter activity"/>
    <property type="evidence" value="ECO:0007669"/>
    <property type="project" value="TreeGrafter"/>
</dbReference>
<evidence type="ECO:0000256" key="3">
    <source>
        <dbReference type="ARBA" id="ARBA00022692"/>
    </source>
</evidence>
<keyword evidence="4 8" id="KW-1133">Transmembrane helix</keyword>
<keyword evidence="3 8" id="KW-0812">Transmembrane</keyword>
<feature type="region of interest" description="Disordered" evidence="7">
    <location>
        <begin position="131"/>
        <end position="202"/>
    </location>
</feature>
<feature type="region of interest" description="Disordered" evidence="7">
    <location>
        <begin position="67"/>
        <end position="96"/>
    </location>
</feature>
<evidence type="ECO:0000313" key="9">
    <source>
        <dbReference type="EMBL" id="VDO96000.1"/>
    </source>
</evidence>
<evidence type="ECO:0000256" key="6">
    <source>
        <dbReference type="ARBA" id="ARBA00038485"/>
    </source>
</evidence>
<protein>
    <submittedName>
        <fullName evidence="11">ZIP4_domain domain-containing protein</fullName>
    </submittedName>
</protein>
<dbReference type="InterPro" id="IPR003689">
    <property type="entry name" value="ZIP"/>
</dbReference>
<feature type="compositionally biased region" description="Basic and acidic residues" evidence="7">
    <location>
        <begin position="131"/>
        <end position="154"/>
    </location>
</feature>
<evidence type="ECO:0000256" key="7">
    <source>
        <dbReference type="SAM" id="MobiDB-lite"/>
    </source>
</evidence>
<keyword evidence="5 8" id="KW-0472">Membrane</keyword>
<feature type="transmembrane region" description="Helical" evidence="8">
    <location>
        <begin position="352"/>
        <end position="368"/>
    </location>
</feature>
<dbReference type="AlphaFoldDB" id="A0A183IEA7"/>
<evidence type="ECO:0000256" key="2">
    <source>
        <dbReference type="ARBA" id="ARBA00022448"/>
    </source>
</evidence>
<evidence type="ECO:0000256" key="5">
    <source>
        <dbReference type="ARBA" id="ARBA00023136"/>
    </source>
</evidence>
<feature type="transmembrane region" description="Helical" evidence="8">
    <location>
        <begin position="6"/>
        <end position="24"/>
    </location>
</feature>
<comment type="subcellular location">
    <subcellularLocation>
        <location evidence="1">Membrane</location>
        <topology evidence="1">Multi-pass membrane protein</topology>
    </subcellularLocation>
</comment>
<feature type="transmembrane region" description="Helical" evidence="8">
    <location>
        <begin position="284"/>
        <end position="307"/>
    </location>
</feature>
<reference evidence="11" key="1">
    <citation type="submission" date="2016-06" db="UniProtKB">
        <authorList>
            <consortium name="WormBaseParasite"/>
        </authorList>
    </citation>
    <scope>IDENTIFICATION</scope>
</reference>
<feature type="transmembrane region" description="Helical" evidence="8">
    <location>
        <begin position="31"/>
        <end position="52"/>
    </location>
</feature>
<dbReference type="GO" id="GO:0006882">
    <property type="term" value="P:intracellular zinc ion homeostasis"/>
    <property type="evidence" value="ECO:0007669"/>
    <property type="project" value="TreeGrafter"/>
</dbReference>
<feature type="compositionally biased region" description="Basic residues" evidence="7">
    <location>
        <begin position="75"/>
        <end position="89"/>
    </location>
</feature>
<evidence type="ECO:0000313" key="11">
    <source>
        <dbReference type="WBParaSite" id="SBAD_0000204501-mRNA-1"/>
    </source>
</evidence>
<evidence type="ECO:0000256" key="1">
    <source>
        <dbReference type="ARBA" id="ARBA00004141"/>
    </source>
</evidence>
<dbReference type="Proteomes" id="UP000270296">
    <property type="component" value="Unassembled WGS sequence"/>
</dbReference>
<sequence length="369" mass="39192">MSSTTLISIAPFVLLFFIPLNGGIESSNDPLLKVLLSFASGGLLGDAFLHLIPHALYAVTEHQAATGTASDHTHSHSHAHAHAHSHSHGHSHEAGNFSGHDLTVGLHVLLGVTAFLIAEKLLRLLKVNEHDNSHGHCHDHQPEAQTSKSDKDGEQSQSESNAMTEANNGDEPETRDTQLYKRRKSGDKQTSRICSPDAAVGSSSESSLCTAHHGGSVIKVAGYLNLAADFLHNLTDGLAIGASFLAGETVGVVTTLTVLLHEVPHEIGDFAVLIQSGCSKRSAIFLQLLTALGSLIGCSLALCTANTTEVTNTAAGSWILPFTAGGFIYIATVSIIPEILHECSVWQSVKQIIALFFGIWMMVIIADIE</sequence>
<dbReference type="WBParaSite" id="SBAD_0000204501-mRNA-1">
    <property type="protein sequence ID" value="SBAD_0000204501-mRNA-1"/>
    <property type="gene ID" value="SBAD_0000204501"/>
</dbReference>
<comment type="similarity">
    <text evidence="6">Belongs to the ZIP transporter (TC 2.A.5) family. KE4/Catsup subfamily.</text>
</comment>
<reference evidence="9 10" key="2">
    <citation type="submission" date="2018-11" db="EMBL/GenBank/DDBJ databases">
        <authorList>
            <consortium name="Pathogen Informatics"/>
        </authorList>
    </citation>
    <scope>NUCLEOTIDE SEQUENCE [LARGE SCALE GENOMIC DNA]</scope>
</reference>
<evidence type="ECO:0000256" key="8">
    <source>
        <dbReference type="SAM" id="Phobius"/>
    </source>
</evidence>